<organism evidence="5 6">
    <name type="scientific">Vagococcus salmoninarum</name>
    <dbReference type="NCBI Taxonomy" id="2739"/>
    <lineage>
        <taxon>Bacteria</taxon>
        <taxon>Bacillati</taxon>
        <taxon>Bacillota</taxon>
        <taxon>Bacilli</taxon>
        <taxon>Lactobacillales</taxon>
        <taxon>Enterococcaceae</taxon>
        <taxon>Vagococcus</taxon>
    </lineage>
</organism>
<feature type="active site" description="Proton donor/acceptor" evidence="2">
    <location>
        <position position="172"/>
    </location>
</feature>
<evidence type="ECO:0000256" key="1">
    <source>
        <dbReference type="ARBA" id="ARBA00022801"/>
    </source>
</evidence>
<evidence type="ECO:0000256" key="3">
    <source>
        <dbReference type="SAM" id="MobiDB-lite"/>
    </source>
</evidence>
<evidence type="ECO:0000256" key="2">
    <source>
        <dbReference type="PIRSR" id="PIRSR605754-1"/>
    </source>
</evidence>
<reference evidence="5 6" key="1">
    <citation type="submission" date="2017-05" db="EMBL/GenBank/DDBJ databases">
        <title>Vagococcus spp. assemblies.</title>
        <authorList>
            <person name="Gulvik C.A."/>
        </authorList>
    </citation>
    <scope>NUCLEOTIDE SEQUENCE [LARGE SCALE GENOMIC DNA]</scope>
    <source>
        <strain evidence="5 6">NCFB 2777</strain>
    </source>
</reference>
<dbReference type="Proteomes" id="UP000287239">
    <property type="component" value="Unassembled WGS sequence"/>
</dbReference>
<protein>
    <submittedName>
        <fullName evidence="5">Class C sortase</fullName>
    </submittedName>
</protein>
<dbReference type="InterPro" id="IPR042002">
    <property type="entry name" value="Sortase_C"/>
</dbReference>
<feature type="transmembrane region" description="Helical" evidence="4">
    <location>
        <begin position="273"/>
        <end position="291"/>
    </location>
</feature>
<name>A0A429ZVM1_9ENTE</name>
<evidence type="ECO:0000313" key="5">
    <source>
        <dbReference type="EMBL" id="RST97827.1"/>
    </source>
</evidence>
<dbReference type="InterPro" id="IPR005754">
    <property type="entry name" value="Sortase"/>
</dbReference>
<feature type="region of interest" description="Disordered" evidence="3">
    <location>
        <begin position="87"/>
        <end position="113"/>
    </location>
</feature>
<keyword evidence="1" id="KW-0378">Hydrolase</keyword>
<dbReference type="GO" id="GO:0016787">
    <property type="term" value="F:hydrolase activity"/>
    <property type="evidence" value="ECO:0007669"/>
    <property type="project" value="UniProtKB-KW"/>
</dbReference>
<dbReference type="InterPro" id="IPR023365">
    <property type="entry name" value="Sortase_dom-sf"/>
</dbReference>
<dbReference type="EMBL" id="NGJU01000001">
    <property type="protein sequence ID" value="RST97827.1"/>
    <property type="molecule type" value="Genomic_DNA"/>
</dbReference>
<evidence type="ECO:0000313" key="6">
    <source>
        <dbReference type="Proteomes" id="UP000287239"/>
    </source>
</evidence>
<sequence>MATKRTRNSKNKKISSKKVKSSKGRKIVDLLMVLVLVLGFATVSYPFVSDSFNRYFDQRLIAHYQKKANADNQKAFLANKEKMAKENAKLAKSGGSPGGDPFADEKTQKPIKQQKDYYESHTIGIIHIPKINQSLPIFDGSKAIFLEKGAGLLEGTSYPTGGESTHATLTAHRGLPEAKLFTDLPKLKNGDEFYIEINGEMLAYEVFTQEVVEPTETDSLLIEEGKDLVTLLTCTPYMVNSHRLLVTGKRIPYVPAKATKQIAKVNFWNKYSLYLWITLGVVIVVILGKLVSKNILKKK</sequence>
<feature type="active site" description="Acyl-thioester intermediate" evidence="2">
    <location>
        <position position="234"/>
    </location>
</feature>
<dbReference type="NCBIfam" id="TIGR01076">
    <property type="entry name" value="sortase_fam"/>
    <property type="match status" value="1"/>
</dbReference>
<keyword evidence="4" id="KW-0812">Transmembrane</keyword>
<feature type="compositionally biased region" description="Basic and acidic residues" evidence="3">
    <location>
        <begin position="103"/>
        <end position="113"/>
    </location>
</feature>
<gene>
    <name evidence="5" type="ORF">CBF35_00605</name>
</gene>
<keyword evidence="4" id="KW-0472">Membrane</keyword>
<dbReference type="Gene3D" id="2.40.260.10">
    <property type="entry name" value="Sortase"/>
    <property type="match status" value="1"/>
</dbReference>
<dbReference type="CDD" id="cd05827">
    <property type="entry name" value="Sortase_C"/>
    <property type="match status" value="1"/>
</dbReference>
<accession>A0A429ZVM1</accession>
<keyword evidence="6" id="KW-1185">Reference proteome</keyword>
<comment type="caution">
    <text evidence="5">The sequence shown here is derived from an EMBL/GenBank/DDBJ whole genome shotgun (WGS) entry which is preliminary data.</text>
</comment>
<keyword evidence="4" id="KW-1133">Transmembrane helix</keyword>
<dbReference type="Pfam" id="PF04203">
    <property type="entry name" value="Sortase"/>
    <property type="match status" value="1"/>
</dbReference>
<dbReference type="OrthoDB" id="1648028at2"/>
<dbReference type="SUPFAM" id="SSF63817">
    <property type="entry name" value="Sortase"/>
    <property type="match status" value="1"/>
</dbReference>
<evidence type="ECO:0000256" key="4">
    <source>
        <dbReference type="SAM" id="Phobius"/>
    </source>
</evidence>
<dbReference type="AlphaFoldDB" id="A0A429ZVM1"/>
<proteinExistence type="predicted"/>
<dbReference type="NCBIfam" id="NF033745">
    <property type="entry name" value="class_C_sortase"/>
    <property type="match status" value="1"/>
</dbReference>